<dbReference type="Proteomes" id="UP000287168">
    <property type="component" value="Unassembled WGS sequence"/>
</dbReference>
<dbReference type="RefSeq" id="WP_128488766.1">
    <property type="nucleotide sequence ID" value="NZ_JBHLXB010000159.1"/>
</dbReference>
<dbReference type="PANTHER" id="PTHR34148:SF1">
    <property type="entry name" value="ADENOSYLCOBINAMIDE-GDP RIBAZOLETRANSFERASE"/>
    <property type="match status" value="1"/>
</dbReference>
<dbReference type="GO" id="GO:0009236">
    <property type="term" value="P:cobalamin biosynthetic process"/>
    <property type="evidence" value="ECO:0007669"/>
    <property type="project" value="UniProtKB-UniRule"/>
</dbReference>
<evidence type="ECO:0000256" key="14">
    <source>
        <dbReference type="ARBA" id="ARBA00025228"/>
    </source>
</evidence>
<organism evidence="20 21">
    <name type="scientific">Falsigemmobacter intermedius</name>
    <dbReference type="NCBI Taxonomy" id="1553448"/>
    <lineage>
        <taxon>Bacteria</taxon>
        <taxon>Pseudomonadati</taxon>
        <taxon>Pseudomonadota</taxon>
        <taxon>Alphaproteobacteria</taxon>
        <taxon>Rhodobacterales</taxon>
        <taxon>Paracoccaceae</taxon>
        <taxon>Falsigemmobacter</taxon>
    </lineage>
</organism>
<keyword evidence="11 19" id="KW-0460">Magnesium</keyword>
<evidence type="ECO:0000256" key="11">
    <source>
        <dbReference type="ARBA" id="ARBA00022842"/>
    </source>
</evidence>
<sequence length="263" mass="26847">MPEPLPEHQAKPRWFDRRDFGAGFGLLSRLPFGGPGRGGPEAMARACWTWPLVGLAVTLPGLALGVLALQLGLPAGWAAALVLMVQAALTGGLHEDGLADTFDGMEGGRSRERRLEIMRDSRIGSFGALALLLVTLARWSALVVLLPLDPWSVLAVAALSRAAMAVLMAALPPARADGLSRGAGQPGGGDALRSGLVALAVAVVFAGNPAALILVTAAVLLALALRARARLGGQTGDILGAAQQLTEAICLGVLAAGLAKADI</sequence>
<dbReference type="GO" id="GO:0008818">
    <property type="term" value="F:cobalamin 5'-phosphate synthase activity"/>
    <property type="evidence" value="ECO:0007669"/>
    <property type="project" value="UniProtKB-UniRule"/>
</dbReference>
<evidence type="ECO:0000313" key="20">
    <source>
        <dbReference type="EMBL" id="RWY41057.1"/>
    </source>
</evidence>
<comment type="catalytic activity">
    <reaction evidence="17 19">
        <text>alpha-ribazole + adenosylcob(III)inamide-GDP = adenosylcob(III)alamin + GMP + H(+)</text>
        <dbReference type="Rhea" id="RHEA:16049"/>
        <dbReference type="ChEBI" id="CHEBI:10329"/>
        <dbReference type="ChEBI" id="CHEBI:15378"/>
        <dbReference type="ChEBI" id="CHEBI:18408"/>
        <dbReference type="ChEBI" id="CHEBI:58115"/>
        <dbReference type="ChEBI" id="CHEBI:60487"/>
        <dbReference type="EC" id="2.7.8.26"/>
    </reaction>
</comment>
<evidence type="ECO:0000256" key="7">
    <source>
        <dbReference type="ARBA" id="ARBA00022475"/>
    </source>
</evidence>
<evidence type="ECO:0000256" key="10">
    <source>
        <dbReference type="ARBA" id="ARBA00022692"/>
    </source>
</evidence>
<comment type="caution">
    <text evidence="20">The sequence shown here is derived from an EMBL/GenBank/DDBJ whole genome shotgun (WGS) entry which is preliminary data.</text>
</comment>
<keyword evidence="10 19" id="KW-0812">Transmembrane</keyword>
<evidence type="ECO:0000256" key="18">
    <source>
        <dbReference type="ARBA" id="ARBA00049504"/>
    </source>
</evidence>
<evidence type="ECO:0000256" key="17">
    <source>
        <dbReference type="ARBA" id="ARBA00048623"/>
    </source>
</evidence>
<protein>
    <recommendedName>
        <fullName evidence="6 19">Adenosylcobinamide-GDP ribazoletransferase</fullName>
        <ecNumber evidence="5 19">2.7.8.26</ecNumber>
    </recommendedName>
    <alternativeName>
        <fullName evidence="16 19">Cobalamin synthase</fullName>
    </alternativeName>
    <alternativeName>
        <fullName evidence="15 19">Cobalamin-5'-phosphate synthase</fullName>
    </alternativeName>
</protein>
<evidence type="ECO:0000256" key="3">
    <source>
        <dbReference type="ARBA" id="ARBA00004663"/>
    </source>
</evidence>
<feature type="transmembrane region" description="Helical" evidence="19">
    <location>
        <begin position="123"/>
        <end position="145"/>
    </location>
</feature>
<dbReference type="HAMAP" id="MF_00719">
    <property type="entry name" value="CobS"/>
    <property type="match status" value="1"/>
</dbReference>
<accession>A0A3S4XRR1</accession>
<dbReference type="PANTHER" id="PTHR34148">
    <property type="entry name" value="ADENOSYLCOBINAMIDE-GDP RIBAZOLETRANSFERASE"/>
    <property type="match status" value="1"/>
</dbReference>
<evidence type="ECO:0000256" key="16">
    <source>
        <dbReference type="ARBA" id="ARBA00032853"/>
    </source>
</evidence>
<keyword evidence="13 19" id="KW-0472">Membrane</keyword>
<evidence type="ECO:0000256" key="4">
    <source>
        <dbReference type="ARBA" id="ARBA00010561"/>
    </source>
</evidence>
<dbReference type="Pfam" id="PF02654">
    <property type="entry name" value="CobS"/>
    <property type="match status" value="1"/>
</dbReference>
<keyword evidence="9 19" id="KW-0808">Transferase</keyword>
<dbReference type="GO" id="GO:0005886">
    <property type="term" value="C:plasma membrane"/>
    <property type="evidence" value="ECO:0007669"/>
    <property type="project" value="UniProtKB-SubCell"/>
</dbReference>
<comment type="pathway">
    <text evidence="3 19">Cofactor biosynthesis; adenosylcobalamin biosynthesis; adenosylcobalamin from cob(II)yrinate a,c-diamide: step 7/7.</text>
</comment>
<comment type="similarity">
    <text evidence="4 19">Belongs to the CobS family.</text>
</comment>
<comment type="catalytic activity">
    <reaction evidence="18 19">
        <text>alpha-ribazole 5'-phosphate + adenosylcob(III)inamide-GDP = adenosylcob(III)alamin 5'-phosphate + GMP + H(+)</text>
        <dbReference type="Rhea" id="RHEA:23560"/>
        <dbReference type="ChEBI" id="CHEBI:15378"/>
        <dbReference type="ChEBI" id="CHEBI:57918"/>
        <dbReference type="ChEBI" id="CHEBI:58115"/>
        <dbReference type="ChEBI" id="CHEBI:60487"/>
        <dbReference type="ChEBI" id="CHEBI:60493"/>
        <dbReference type="EC" id="2.7.8.26"/>
    </reaction>
</comment>
<dbReference type="GO" id="GO:0051073">
    <property type="term" value="F:adenosylcobinamide-GDP ribazoletransferase activity"/>
    <property type="evidence" value="ECO:0007669"/>
    <property type="project" value="UniProtKB-UniRule"/>
</dbReference>
<dbReference type="EC" id="2.7.8.26" evidence="5 19"/>
<comment type="subcellular location">
    <subcellularLocation>
        <location evidence="2 19">Cell membrane</location>
        <topology evidence="2 19">Multi-pass membrane protein</topology>
    </subcellularLocation>
</comment>
<reference evidence="20 21" key="1">
    <citation type="journal article" date="2015" name="Int. J. Syst. Evol. Microbiol.">
        <title>Gemmobacter intermedius sp. nov., isolated from a white stork (Ciconia ciconia).</title>
        <authorList>
            <person name="Kampfer P."/>
            <person name="Jerzak L."/>
            <person name="Wilharm G."/>
            <person name="Golke J."/>
            <person name="Busse H.J."/>
            <person name="Glaeser S.P."/>
        </authorList>
    </citation>
    <scope>NUCLEOTIDE SEQUENCE [LARGE SCALE GENOMIC DNA]</scope>
    <source>
        <strain evidence="20 21">119/4</strain>
    </source>
</reference>
<dbReference type="AlphaFoldDB" id="A0A3S4XRR1"/>
<evidence type="ECO:0000256" key="2">
    <source>
        <dbReference type="ARBA" id="ARBA00004651"/>
    </source>
</evidence>
<evidence type="ECO:0000256" key="13">
    <source>
        <dbReference type="ARBA" id="ARBA00023136"/>
    </source>
</evidence>
<gene>
    <name evidence="19 20" type="primary">cobS</name>
    <name evidence="20" type="ORF">EP867_10095</name>
</gene>
<proteinExistence type="inferred from homology"/>
<evidence type="ECO:0000256" key="6">
    <source>
        <dbReference type="ARBA" id="ARBA00015850"/>
    </source>
</evidence>
<comment type="function">
    <text evidence="14 19">Joins adenosylcobinamide-GDP and alpha-ribazole to generate adenosylcobalamin (Ado-cobalamin). Also synthesizes adenosylcobalamin 5'-phosphate from adenosylcobinamide-GDP and alpha-ribazole 5'-phosphate.</text>
</comment>
<evidence type="ECO:0000256" key="9">
    <source>
        <dbReference type="ARBA" id="ARBA00022679"/>
    </source>
</evidence>
<keyword evidence="8 19" id="KW-0169">Cobalamin biosynthesis</keyword>
<feature type="transmembrane region" description="Helical" evidence="19">
    <location>
        <begin position="195"/>
        <end position="225"/>
    </location>
</feature>
<keyword evidence="21" id="KW-1185">Reference proteome</keyword>
<evidence type="ECO:0000256" key="8">
    <source>
        <dbReference type="ARBA" id="ARBA00022573"/>
    </source>
</evidence>
<dbReference type="NCBIfam" id="TIGR00317">
    <property type="entry name" value="cobS"/>
    <property type="match status" value="1"/>
</dbReference>
<keyword evidence="7 19" id="KW-1003">Cell membrane</keyword>
<comment type="cofactor">
    <cofactor evidence="1 19">
        <name>Mg(2+)</name>
        <dbReference type="ChEBI" id="CHEBI:18420"/>
    </cofactor>
</comment>
<comment type="caution">
    <text evidence="19">Lacks conserved residue(s) required for the propagation of feature annotation.</text>
</comment>
<dbReference type="EMBL" id="SBLC01000012">
    <property type="protein sequence ID" value="RWY41057.1"/>
    <property type="molecule type" value="Genomic_DNA"/>
</dbReference>
<evidence type="ECO:0000256" key="5">
    <source>
        <dbReference type="ARBA" id="ARBA00013200"/>
    </source>
</evidence>
<name>A0A3S4XRR1_9RHOB</name>
<keyword evidence="12 19" id="KW-1133">Transmembrane helix</keyword>
<dbReference type="OrthoDB" id="9794626at2"/>
<evidence type="ECO:0000313" key="21">
    <source>
        <dbReference type="Proteomes" id="UP000287168"/>
    </source>
</evidence>
<dbReference type="UniPathway" id="UPA00148">
    <property type="reaction ID" value="UER00238"/>
</dbReference>
<dbReference type="InterPro" id="IPR003805">
    <property type="entry name" value="CobS"/>
</dbReference>
<evidence type="ECO:0000256" key="12">
    <source>
        <dbReference type="ARBA" id="ARBA00022989"/>
    </source>
</evidence>
<evidence type="ECO:0000256" key="15">
    <source>
        <dbReference type="ARBA" id="ARBA00032605"/>
    </source>
</evidence>
<evidence type="ECO:0000256" key="19">
    <source>
        <dbReference type="HAMAP-Rule" id="MF_00719"/>
    </source>
</evidence>
<evidence type="ECO:0000256" key="1">
    <source>
        <dbReference type="ARBA" id="ARBA00001946"/>
    </source>
</evidence>